<reference evidence="1" key="1">
    <citation type="submission" date="2014-11" db="EMBL/GenBank/DDBJ databases">
        <authorList>
            <person name="Amaro Gonzalez C."/>
        </authorList>
    </citation>
    <scope>NUCLEOTIDE SEQUENCE</scope>
</reference>
<sequence length="34" mass="3998">MRIFSARLQVFKLYRTTLKKDACSTTDSSFLQQL</sequence>
<dbReference type="AlphaFoldDB" id="A0A0E9SIA5"/>
<dbReference type="EMBL" id="GBXM01067541">
    <property type="protein sequence ID" value="JAH41036.1"/>
    <property type="molecule type" value="Transcribed_RNA"/>
</dbReference>
<organism evidence="1">
    <name type="scientific">Anguilla anguilla</name>
    <name type="common">European freshwater eel</name>
    <name type="synonym">Muraena anguilla</name>
    <dbReference type="NCBI Taxonomy" id="7936"/>
    <lineage>
        <taxon>Eukaryota</taxon>
        <taxon>Metazoa</taxon>
        <taxon>Chordata</taxon>
        <taxon>Craniata</taxon>
        <taxon>Vertebrata</taxon>
        <taxon>Euteleostomi</taxon>
        <taxon>Actinopterygii</taxon>
        <taxon>Neopterygii</taxon>
        <taxon>Teleostei</taxon>
        <taxon>Anguilliformes</taxon>
        <taxon>Anguillidae</taxon>
        <taxon>Anguilla</taxon>
    </lineage>
</organism>
<reference evidence="1" key="2">
    <citation type="journal article" date="2015" name="Fish Shellfish Immunol.">
        <title>Early steps in the European eel (Anguilla anguilla)-Vibrio vulnificus interaction in the gills: Role of the RtxA13 toxin.</title>
        <authorList>
            <person name="Callol A."/>
            <person name="Pajuelo D."/>
            <person name="Ebbesson L."/>
            <person name="Teles M."/>
            <person name="MacKenzie S."/>
            <person name="Amaro C."/>
        </authorList>
    </citation>
    <scope>NUCLEOTIDE SEQUENCE</scope>
</reference>
<proteinExistence type="predicted"/>
<protein>
    <submittedName>
        <fullName evidence="1">Uncharacterized protein</fullName>
    </submittedName>
</protein>
<evidence type="ECO:0000313" key="1">
    <source>
        <dbReference type="EMBL" id="JAH41036.1"/>
    </source>
</evidence>
<accession>A0A0E9SIA5</accession>
<name>A0A0E9SIA5_ANGAN</name>